<keyword evidence="3" id="KW-1185">Reference proteome</keyword>
<evidence type="ECO:0000313" key="3">
    <source>
        <dbReference type="Proteomes" id="UP000000311"/>
    </source>
</evidence>
<dbReference type="GO" id="GO:0003676">
    <property type="term" value="F:nucleic acid binding"/>
    <property type="evidence" value="ECO:0007669"/>
    <property type="project" value="InterPro"/>
</dbReference>
<proteinExistence type="predicted"/>
<dbReference type="Proteomes" id="UP000000311">
    <property type="component" value="Unassembled WGS sequence"/>
</dbReference>
<feature type="non-terminal residue" evidence="2">
    <location>
        <position position="282"/>
    </location>
</feature>
<protein>
    <recommendedName>
        <fullName evidence="1">DUF4817 domain-containing protein</fullName>
    </recommendedName>
</protein>
<dbReference type="Gene3D" id="3.30.420.10">
    <property type="entry name" value="Ribonuclease H-like superfamily/Ribonuclease H"/>
    <property type="match status" value="1"/>
</dbReference>
<gene>
    <name evidence="2" type="ORF">EAG_05969</name>
</gene>
<dbReference type="Pfam" id="PF16087">
    <property type="entry name" value="DUF4817"/>
    <property type="match status" value="1"/>
</dbReference>
<reference evidence="2 3" key="1">
    <citation type="journal article" date="2010" name="Science">
        <title>Genomic comparison of the ants Camponotus floridanus and Harpegnathos saltator.</title>
        <authorList>
            <person name="Bonasio R."/>
            <person name="Zhang G."/>
            <person name="Ye C."/>
            <person name="Mutti N.S."/>
            <person name="Fang X."/>
            <person name="Qin N."/>
            <person name="Donahue G."/>
            <person name="Yang P."/>
            <person name="Li Q."/>
            <person name="Li C."/>
            <person name="Zhang P."/>
            <person name="Huang Z."/>
            <person name="Berger S.L."/>
            <person name="Reinberg D."/>
            <person name="Wang J."/>
            <person name="Liebig J."/>
        </authorList>
    </citation>
    <scope>NUCLEOTIDE SEQUENCE [LARGE SCALE GENOMIC DNA]</scope>
    <source>
        <strain evidence="3">C129</strain>
    </source>
</reference>
<evidence type="ECO:0000259" key="1">
    <source>
        <dbReference type="Pfam" id="PF16087"/>
    </source>
</evidence>
<name>E2A5S3_CAMFO</name>
<dbReference type="OrthoDB" id="7699088at2759"/>
<dbReference type="InterPro" id="IPR036397">
    <property type="entry name" value="RNaseH_sf"/>
</dbReference>
<evidence type="ECO:0000313" key="2">
    <source>
        <dbReference type="EMBL" id="EFN71217.1"/>
    </source>
</evidence>
<dbReference type="OMA" id="NTHATFI"/>
<accession>E2A5S3</accession>
<dbReference type="InParanoid" id="E2A5S3"/>
<dbReference type="PANTHER" id="PTHR47326:SF1">
    <property type="entry name" value="HTH PSQ-TYPE DOMAIN-CONTAINING PROTEIN"/>
    <property type="match status" value="1"/>
</dbReference>
<dbReference type="EMBL" id="GL437040">
    <property type="protein sequence ID" value="EFN71217.1"/>
    <property type="molecule type" value="Genomic_DNA"/>
</dbReference>
<dbReference type="AlphaFoldDB" id="E2A5S3"/>
<sequence>ELSDMHLTYGAANCNGRAAQRLYQQRYPGRRIPHHSIFESIHRHLRENGSFRRSNGQGRRRSVRTLRFEEQVLAEIENNPSTSTRAIAFNIGISNMNVWNVLREQLLHIYTYYIYTGCPSIFPFHRQRVQSMFNTHNSHVWSQDNTHATFIRSHQTEFTVNVWAGIINNFLIGPYILPLRLNGNIYRIFLEEVLPELMEDVPLVTRRQMWFQHDGASAHFSAIVRNYLDQRFNERWIGRGSPIAWPPRSPDLSLLDFFLWGHIKTLIYETPIETEQELVARI</sequence>
<feature type="domain" description="DUF4817" evidence="1">
    <location>
        <begin position="7"/>
        <end position="50"/>
    </location>
</feature>
<organism evidence="3">
    <name type="scientific">Camponotus floridanus</name>
    <name type="common">Florida carpenter ant</name>
    <dbReference type="NCBI Taxonomy" id="104421"/>
    <lineage>
        <taxon>Eukaryota</taxon>
        <taxon>Metazoa</taxon>
        <taxon>Ecdysozoa</taxon>
        <taxon>Arthropoda</taxon>
        <taxon>Hexapoda</taxon>
        <taxon>Insecta</taxon>
        <taxon>Pterygota</taxon>
        <taxon>Neoptera</taxon>
        <taxon>Endopterygota</taxon>
        <taxon>Hymenoptera</taxon>
        <taxon>Apocrita</taxon>
        <taxon>Aculeata</taxon>
        <taxon>Formicoidea</taxon>
        <taxon>Formicidae</taxon>
        <taxon>Formicinae</taxon>
        <taxon>Camponotus</taxon>
    </lineage>
</organism>
<feature type="non-terminal residue" evidence="2">
    <location>
        <position position="1"/>
    </location>
</feature>
<dbReference type="InterPro" id="IPR032135">
    <property type="entry name" value="DUF4817"/>
</dbReference>
<dbReference type="PANTHER" id="PTHR47326">
    <property type="entry name" value="TRANSPOSABLE ELEMENT TC3 TRANSPOSASE-LIKE PROTEIN"/>
    <property type="match status" value="1"/>
</dbReference>